<evidence type="ECO:0000256" key="1">
    <source>
        <dbReference type="ARBA" id="ARBA00004141"/>
    </source>
</evidence>
<protein>
    <submittedName>
        <fullName evidence="9">MLO-like protein 4</fullName>
    </submittedName>
</protein>
<gene>
    <name evidence="9" type="primary">MLO4</name>
    <name evidence="9" type="ORF">QJS10_CPB13g00708</name>
</gene>
<keyword evidence="10" id="KW-1185">Reference proteome</keyword>
<dbReference type="Proteomes" id="UP001180020">
    <property type="component" value="Unassembled WGS sequence"/>
</dbReference>
<evidence type="ECO:0000256" key="6">
    <source>
        <dbReference type="ARBA" id="ARBA00023136"/>
    </source>
</evidence>
<reference evidence="9" key="1">
    <citation type="journal article" date="2023" name="Nat. Commun.">
        <title>Diploid and tetraploid genomes of Acorus and the evolution of monocots.</title>
        <authorList>
            <person name="Ma L."/>
            <person name="Liu K.W."/>
            <person name="Li Z."/>
            <person name="Hsiao Y.Y."/>
            <person name="Qi Y."/>
            <person name="Fu T."/>
            <person name="Tang G.D."/>
            <person name="Zhang D."/>
            <person name="Sun W.H."/>
            <person name="Liu D.K."/>
            <person name="Li Y."/>
            <person name="Chen G.Z."/>
            <person name="Liu X.D."/>
            <person name="Liao X.Y."/>
            <person name="Jiang Y.T."/>
            <person name="Yu X."/>
            <person name="Hao Y."/>
            <person name="Huang J."/>
            <person name="Zhao X.W."/>
            <person name="Ke S."/>
            <person name="Chen Y.Y."/>
            <person name="Wu W.L."/>
            <person name="Hsu J.L."/>
            <person name="Lin Y.F."/>
            <person name="Huang M.D."/>
            <person name="Li C.Y."/>
            <person name="Huang L."/>
            <person name="Wang Z.W."/>
            <person name="Zhao X."/>
            <person name="Zhong W.Y."/>
            <person name="Peng D.H."/>
            <person name="Ahmad S."/>
            <person name="Lan S."/>
            <person name="Zhang J.S."/>
            <person name="Tsai W.C."/>
            <person name="Van de Peer Y."/>
            <person name="Liu Z.J."/>
        </authorList>
    </citation>
    <scope>NUCLEOTIDE SEQUENCE</scope>
    <source>
        <strain evidence="9">CP</strain>
    </source>
</reference>
<dbReference type="PANTHER" id="PTHR31942:SF9">
    <property type="entry name" value="MLO-LIKE PROTEIN 4"/>
    <property type="match status" value="1"/>
</dbReference>
<dbReference type="InterPro" id="IPR004326">
    <property type="entry name" value="Mlo"/>
</dbReference>
<keyword evidence="4" id="KW-0611">Plant defense</keyword>
<dbReference type="AlphaFoldDB" id="A0AAV9DGK1"/>
<evidence type="ECO:0000313" key="9">
    <source>
        <dbReference type="EMBL" id="KAK1300071.1"/>
    </source>
</evidence>
<comment type="caution">
    <text evidence="9">The sequence shown here is derived from an EMBL/GenBank/DDBJ whole genome shotgun (WGS) entry which is preliminary data.</text>
</comment>
<evidence type="ECO:0000256" key="2">
    <source>
        <dbReference type="ARBA" id="ARBA00006574"/>
    </source>
</evidence>
<accession>A0AAV9DGK1</accession>
<evidence type="ECO:0000256" key="7">
    <source>
        <dbReference type="ARBA" id="ARBA00023265"/>
    </source>
</evidence>
<keyword evidence="6 8" id="KW-0472">Membrane</keyword>
<keyword evidence="7" id="KW-0568">Pathogenesis-related protein</keyword>
<dbReference type="EMBL" id="JAUJYO010000013">
    <property type="protein sequence ID" value="KAK1300071.1"/>
    <property type="molecule type" value="Genomic_DNA"/>
</dbReference>
<keyword evidence="3 8" id="KW-0812">Transmembrane</keyword>
<keyword evidence="5 8" id="KW-1133">Transmembrane helix</keyword>
<name>A0AAV9DGK1_ACOCL</name>
<evidence type="ECO:0000256" key="8">
    <source>
        <dbReference type="SAM" id="Phobius"/>
    </source>
</evidence>
<organism evidence="9 10">
    <name type="scientific">Acorus calamus</name>
    <name type="common">Sweet flag</name>
    <dbReference type="NCBI Taxonomy" id="4465"/>
    <lineage>
        <taxon>Eukaryota</taxon>
        <taxon>Viridiplantae</taxon>
        <taxon>Streptophyta</taxon>
        <taxon>Embryophyta</taxon>
        <taxon>Tracheophyta</taxon>
        <taxon>Spermatophyta</taxon>
        <taxon>Magnoliopsida</taxon>
        <taxon>Liliopsida</taxon>
        <taxon>Acoraceae</taxon>
        <taxon>Acorus</taxon>
    </lineage>
</organism>
<sequence length="172" mass="19231">MGEGRSLAETPTWSVATVTTFMVFVCFVVERSIYRCGKWLKRTKRKALFASLEKIREELMLLGIISLMLGQTARWISEICVPSSLFTNRFYVCPEDDYGDGGMMNGTVSRNARRLGDILPHNCDEVGCTVGGNGRIKLPCSRVETCKSRKSVKPLMKASMTFAGLEKYHSSL</sequence>
<evidence type="ECO:0000313" key="10">
    <source>
        <dbReference type="Proteomes" id="UP001180020"/>
    </source>
</evidence>
<comment type="subcellular location">
    <subcellularLocation>
        <location evidence="1">Membrane</location>
        <topology evidence="1">Multi-pass membrane protein</topology>
    </subcellularLocation>
</comment>
<dbReference type="GO" id="GO:0006952">
    <property type="term" value="P:defense response"/>
    <property type="evidence" value="ECO:0007669"/>
    <property type="project" value="UniProtKB-KW"/>
</dbReference>
<dbReference type="Pfam" id="PF03094">
    <property type="entry name" value="Mlo"/>
    <property type="match status" value="1"/>
</dbReference>
<dbReference type="PANTHER" id="PTHR31942">
    <property type="entry name" value="MLO-LIKE PROTEIN 1"/>
    <property type="match status" value="1"/>
</dbReference>
<feature type="transmembrane region" description="Helical" evidence="8">
    <location>
        <begin position="12"/>
        <end position="34"/>
    </location>
</feature>
<reference evidence="9" key="2">
    <citation type="submission" date="2023-06" db="EMBL/GenBank/DDBJ databases">
        <authorList>
            <person name="Ma L."/>
            <person name="Liu K.-W."/>
            <person name="Li Z."/>
            <person name="Hsiao Y.-Y."/>
            <person name="Qi Y."/>
            <person name="Fu T."/>
            <person name="Tang G."/>
            <person name="Zhang D."/>
            <person name="Sun W.-H."/>
            <person name="Liu D.-K."/>
            <person name="Li Y."/>
            <person name="Chen G.-Z."/>
            <person name="Liu X.-D."/>
            <person name="Liao X.-Y."/>
            <person name="Jiang Y.-T."/>
            <person name="Yu X."/>
            <person name="Hao Y."/>
            <person name="Huang J."/>
            <person name="Zhao X.-W."/>
            <person name="Ke S."/>
            <person name="Chen Y.-Y."/>
            <person name="Wu W.-L."/>
            <person name="Hsu J.-L."/>
            <person name="Lin Y.-F."/>
            <person name="Huang M.-D."/>
            <person name="Li C.-Y."/>
            <person name="Huang L."/>
            <person name="Wang Z.-W."/>
            <person name="Zhao X."/>
            <person name="Zhong W.-Y."/>
            <person name="Peng D.-H."/>
            <person name="Ahmad S."/>
            <person name="Lan S."/>
            <person name="Zhang J.-S."/>
            <person name="Tsai W.-C."/>
            <person name="Van De Peer Y."/>
            <person name="Liu Z.-J."/>
        </authorList>
    </citation>
    <scope>NUCLEOTIDE SEQUENCE</scope>
    <source>
        <strain evidence="9">CP</strain>
        <tissue evidence="9">Leaves</tissue>
    </source>
</reference>
<dbReference type="GO" id="GO:0016020">
    <property type="term" value="C:membrane"/>
    <property type="evidence" value="ECO:0007669"/>
    <property type="project" value="UniProtKB-SubCell"/>
</dbReference>
<evidence type="ECO:0000256" key="3">
    <source>
        <dbReference type="ARBA" id="ARBA00022692"/>
    </source>
</evidence>
<comment type="similarity">
    <text evidence="2">Belongs to the MLO family.</text>
</comment>
<evidence type="ECO:0000256" key="5">
    <source>
        <dbReference type="ARBA" id="ARBA00022989"/>
    </source>
</evidence>
<evidence type="ECO:0000256" key="4">
    <source>
        <dbReference type="ARBA" id="ARBA00022821"/>
    </source>
</evidence>
<proteinExistence type="inferred from homology"/>